<dbReference type="Pfam" id="PF08100">
    <property type="entry name" value="Dimerisation"/>
    <property type="match status" value="1"/>
</dbReference>
<evidence type="ECO:0000256" key="3">
    <source>
        <dbReference type="ARBA" id="ARBA00022691"/>
    </source>
</evidence>
<sequence length="407" mass="45562">MDCKLEELTALAEKIEAIVNKPETVTDLKNEVLRRRLREAGRKLSLAMEVTGDTVHRINNTQLQLAAARIGIQTGIFNTLAEANGSALTNSTLAEKTQVDPALMKRLLRYYQSLDMITQPGDDAYGANNITRALTSLCATSGVNFFATIIGPSYNALPEFLQKTCYAAPTDPSNCSWHLGHRTDLPPFVWMQTHPEELGYFMPWMATNRDGLGTFHDVLDFEREFCCRDVTDEQTVVFVDVGGAMGHQSIALRQRYPDMVGRVILQDQAVVIERVGESPLPGFVETGIEAMVHDFFDVQPVQGARAYYLRNVLHDWPDHKCAEILANIKGAMGKDSVVLIDEMVLPERGAPWRATQADFTMMASLAAKERSDTEWRVLLDEAGFKIRKIWKYTDECEDCIVVAVPKE</sequence>
<dbReference type="GO" id="GO:0032259">
    <property type="term" value="P:methylation"/>
    <property type="evidence" value="ECO:0007669"/>
    <property type="project" value="UniProtKB-KW"/>
</dbReference>
<accession>A0AA40CFN4</accession>
<protein>
    <submittedName>
        <fullName evidence="7">S-adenosyl-L-methionine-dependent methyltransferase</fullName>
    </submittedName>
</protein>
<dbReference type="AlphaFoldDB" id="A0AA40CFN4"/>
<dbReference type="GO" id="GO:0008171">
    <property type="term" value="F:O-methyltransferase activity"/>
    <property type="evidence" value="ECO:0007669"/>
    <property type="project" value="InterPro"/>
</dbReference>
<dbReference type="Gene3D" id="3.40.50.150">
    <property type="entry name" value="Vaccinia Virus protein VP39"/>
    <property type="match status" value="1"/>
</dbReference>
<dbReference type="PROSITE" id="PS51683">
    <property type="entry name" value="SAM_OMT_II"/>
    <property type="match status" value="1"/>
</dbReference>
<dbReference type="Proteomes" id="UP001174934">
    <property type="component" value="Unassembled WGS sequence"/>
</dbReference>
<evidence type="ECO:0000313" key="7">
    <source>
        <dbReference type="EMBL" id="KAK0636530.1"/>
    </source>
</evidence>
<dbReference type="InterPro" id="IPR016461">
    <property type="entry name" value="COMT-like"/>
</dbReference>
<keyword evidence="2" id="KW-0808">Transferase</keyword>
<dbReference type="InterPro" id="IPR029063">
    <property type="entry name" value="SAM-dependent_MTases_sf"/>
</dbReference>
<feature type="domain" description="O-methyltransferase dimerisation" evidence="6">
    <location>
        <begin position="72"/>
        <end position="134"/>
    </location>
</feature>
<name>A0AA40CFN4_9PEZI</name>
<reference evidence="7" key="1">
    <citation type="submission" date="2023-06" db="EMBL/GenBank/DDBJ databases">
        <title>Genome-scale phylogeny and comparative genomics of the fungal order Sordariales.</title>
        <authorList>
            <consortium name="Lawrence Berkeley National Laboratory"/>
            <person name="Hensen N."/>
            <person name="Bonometti L."/>
            <person name="Westerberg I."/>
            <person name="Brannstrom I.O."/>
            <person name="Guillou S."/>
            <person name="Cros-Aarteil S."/>
            <person name="Calhoun S."/>
            <person name="Haridas S."/>
            <person name="Kuo A."/>
            <person name="Mondo S."/>
            <person name="Pangilinan J."/>
            <person name="Riley R."/>
            <person name="LaButti K."/>
            <person name="Andreopoulos B."/>
            <person name="Lipzen A."/>
            <person name="Chen C."/>
            <person name="Yanf M."/>
            <person name="Daum C."/>
            <person name="Ng V."/>
            <person name="Clum A."/>
            <person name="Steindorff A."/>
            <person name="Ohm R."/>
            <person name="Martin F."/>
            <person name="Silar P."/>
            <person name="Natvig D."/>
            <person name="Lalanne C."/>
            <person name="Gautier V."/>
            <person name="Ament-velasquez S.L."/>
            <person name="Kruys A."/>
            <person name="Hutchinson M.I."/>
            <person name="Powell A.J."/>
            <person name="Barry K."/>
            <person name="Miller A.N."/>
            <person name="Grigoriev I.V."/>
            <person name="Debuchy R."/>
            <person name="Gladieux P."/>
            <person name="Thoren M.H."/>
            <person name="Johannesson H."/>
        </authorList>
    </citation>
    <scope>NUCLEOTIDE SEQUENCE</scope>
    <source>
        <strain evidence="7">SMH3391-2</strain>
    </source>
</reference>
<dbReference type="PANTHER" id="PTHR43712">
    <property type="entry name" value="PUTATIVE (AFU_ORTHOLOGUE AFUA_4G14580)-RELATED"/>
    <property type="match status" value="1"/>
</dbReference>
<evidence type="ECO:0000256" key="2">
    <source>
        <dbReference type="ARBA" id="ARBA00022679"/>
    </source>
</evidence>
<dbReference type="InterPro" id="IPR036388">
    <property type="entry name" value="WH-like_DNA-bd_sf"/>
</dbReference>
<dbReference type="SUPFAM" id="SSF46785">
    <property type="entry name" value="Winged helix' DNA-binding domain"/>
    <property type="match status" value="1"/>
</dbReference>
<dbReference type="InterPro" id="IPR001077">
    <property type="entry name" value="COMT_C"/>
</dbReference>
<gene>
    <name evidence="7" type="ORF">B0T17DRAFT_651298</name>
</gene>
<dbReference type="PANTHER" id="PTHR43712:SF1">
    <property type="entry name" value="HYPOTHETICAL O-METHYLTRANSFERASE (EUROFUNG)-RELATED"/>
    <property type="match status" value="1"/>
</dbReference>
<evidence type="ECO:0000313" key="8">
    <source>
        <dbReference type="Proteomes" id="UP001174934"/>
    </source>
</evidence>
<proteinExistence type="predicted"/>
<evidence type="ECO:0000256" key="4">
    <source>
        <dbReference type="PIRSR" id="PIRSR005739-1"/>
    </source>
</evidence>
<keyword evidence="3" id="KW-0949">S-adenosyl-L-methionine</keyword>
<dbReference type="SUPFAM" id="SSF53335">
    <property type="entry name" value="S-adenosyl-L-methionine-dependent methyltransferases"/>
    <property type="match status" value="1"/>
</dbReference>
<dbReference type="InterPro" id="IPR036390">
    <property type="entry name" value="WH_DNA-bd_sf"/>
</dbReference>
<feature type="active site" description="Proton acceptor" evidence="4">
    <location>
        <position position="314"/>
    </location>
</feature>
<dbReference type="PIRSF" id="PIRSF005739">
    <property type="entry name" value="O-mtase"/>
    <property type="match status" value="1"/>
</dbReference>
<keyword evidence="8" id="KW-1185">Reference proteome</keyword>
<dbReference type="Pfam" id="PF00891">
    <property type="entry name" value="Methyltransf_2"/>
    <property type="match status" value="1"/>
</dbReference>
<organism evidence="7 8">
    <name type="scientific">Bombardia bombarda</name>
    <dbReference type="NCBI Taxonomy" id="252184"/>
    <lineage>
        <taxon>Eukaryota</taxon>
        <taxon>Fungi</taxon>
        <taxon>Dikarya</taxon>
        <taxon>Ascomycota</taxon>
        <taxon>Pezizomycotina</taxon>
        <taxon>Sordariomycetes</taxon>
        <taxon>Sordariomycetidae</taxon>
        <taxon>Sordariales</taxon>
        <taxon>Lasiosphaeriaceae</taxon>
        <taxon>Bombardia</taxon>
    </lineage>
</organism>
<dbReference type="EMBL" id="JAULSR010000001">
    <property type="protein sequence ID" value="KAK0636530.1"/>
    <property type="molecule type" value="Genomic_DNA"/>
</dbReference>
<evidence type="ECO:0000259" key="5">
    <source>
        <dbReference type="Pfam" id="PF00891"/>
    </source>
</evidence>
<dbReference type="InterPro" id="IPR012967">
    <property type="entry name" value="COMT_dimerisation"/>
</dbReference>
<dbReference type="Gene3D" id="1.10.10.10">
    <property type="entry name" value="Winged helix-like DNA-binding domain superfamily/Winged helix DNA-binding domain"/>
    <property type="match status" value="1"/>
</dbReference>
<keyword evidence="1 7" id="KW-0489">Methyltransferase</keyword>
<comment type="caution">
    <text evidence="7">The sequence shown here is derived from an EMBL/GenBank/DDBJ whole genome shotgun (WGS) entry which is preliminary data.</text>
</comment>
<evidence type="ECO:0000259" key="6">
    <source>
        <dbReference type="Pfam" id="PF08100"/>
    </source>
</evidence>
<feature type="domain" description="O-methyltransferase C-terminal" evidence="5">
    <location>
        <begin position="237"/>
        <end position="385"/>
    </location>
</feature>
<evidence type="ECO:0000256" key="1">
    <source>
        <dbReference type="ARBA" id="ARBA00022603"/>
    </source>
</evidence>